<evidence type="ECO:0000256" key="7">
    <source>
        <dbReference type="ARBA" id="ARBA00022723"/>
    </source>
</evidence>
<dbReference type="EMBL" id="PVTQ01000001">
    <property type="protein sequence ID" value="PRY94028.1"/>
    <property type="molecule type" value="Genomic_DNA"/>
</dbReference>
<comment type="cofactor">
    <cofactor evidence="1 12">
        <name>Zn(2+)</name>
        <dbReference type="ChEBI" id="CHEBI:29105"/>
    </cofactor>
</comment>
<evidence type="ECO:0000256" key="11">
    <source>
        <dbReference type="ARBA" id="ARBA00024535"/>
    </source>
</evidence>
<evidence type="ECO:0000313" key="13">
    <source>
        <dbReference type="EMBL" id="PRY94028.1"/>
    </source>
</evidence>
<dbReference type="InterPro" id="IPR020568">
    <property type="entry name" value="Ribosomal_Su5_D2-typ_SF"/>
</dbReference>
<evidence type="ECO:0000256" key="5">
    <source>
        <dbReference type="ARBA" id="ARBA00022516"/>
    </source>
</evidence>
<comment type="pathway">
    <text evidence="3 12">Glycolipid biosynthesis; lipid IV(A) biosynthesis; lipid IV(A) from (3R)-3-hydroxytetradecanoyl-[acyl-carrier-protein] and UDP-N-acetyl-alpha-D-glucosamine: step 2/6.</text>
</comment>
<dbReference type="GO" id="GO:0016020">
    <property type="term" value="C:membrane"/>
    <property type="evidence" value="ECO:0007669"/>
    <property type="project" value="GOC"/>
</dbReference>
<keyword evidence="10 12" id="KW-0443">Lipid metabolism</keyword>
<keyword evidence="9 12" id="KW-0862">Zinc</keyword>
<keyword evidence="7 12" id="KW-0479">Metal-binding</keyword>
<dbReference type="AlphaFoldDB" id="A0A2T0X505"/>
<keyword evidence="6 12" id="KW-0441">Lipid A biosynthesis</keyword>
<dbReference type="PANTHER" id="PTHR33694">
    <property type="entry name" value="UDP-3-O-ACYL-N-ACETYLGLUCOSAMINE DEACETYLASE 1, MITOCHONDRIAL-RELATED"/>
    <property type="match status" value="1"/>
</dbReference>
<dbReference type="Gene3D" id="3.30.1700.10">
    <property type="entry name" value="lpxc deacetylase, domain 2"/>
    <property type="match status" value="1"/>
</dbReference>
<feature type="binding site" evidence="12">
    <location>
        <position position="78"/>
    </location>
    <ligand>
        <name>Zn(2+)</name>
        <dbReference type="ChEBI" id="CHEBI:29105"/>
    </ligand>
</feature>
<evidence type="ECO:0000256" key="1">
    <source>
        <dbReference type="ARBA" id="ARBA00001947"/>
    </source>
</evidence>
<gene>
    <name evidence="12" type="primary">lpxC</name>
    <name evidence="13" type="ORF">CLV74_101158</name>
</gene>
<dbReference type="UniPathway" id="UPA00359">
    <property type="reaction ID" value="UER00478"/>
</dbReference>
<dbReference type="GO" id="GO:0009245">
    <property type="term" value="P:lipid A biosynthetic process"/>
    <property type="evidence" value="ECO:0007669"/>
    <property type="project" value="UniProtKB-UniRule"/>
</dbReference>
<dbReference type="SUPFAM" id="SSF54211">
    <property type="entry name" value="Ribosomal protein S5 domain 2-like"/>
    <property type="match status" value="2"/>
</dbReference>
<dbReference type="Pfam" id="PF03331">
    <property type="entry name" value="LpxC"/>
    <property type="match status" value="1"/>
</dbReference>
<dbReference type="Gene3D" id="3.30.230.20">
    <property type="entry name" value="lpxc deacetylase, domain 1"/>
    <property type="match status" value="1"/>
</dbReference>
<feature type="binding site" evidence="12">
    <location>
        <position position="235"/>
    </location>
    <ligand>
        <name>Zn(2+)</name>
        <dbReference type="ChEBI" id="CHEBI:29105"/>
    </ligand>
</feature>
<dbReference type="EC" id="3.5.1.108" evidence="4 12"/>
<evidence type="ECO:0000256" key="6">
    <source>
        <dbReference type="ARBA" id="ARBA00022556"/>
    </source>
</evidence>
<dbReference type="InterPro" id="IPR015870">
    <property type="entry name" value="UDP-acyl_N-AcGlcN_deAcase_N"/>
</dbReference>
<dbReference type="Proteomes" id="UP000238392">
    <property type="component" value="Unassembled WGS sequence"/>
</dbReference>
<evidence type="ECO:0000256" key="2">
    <source>
        <dbReference type="ARBA" id="ARBA00002923"/>
    </source>
</evidence>
<proteinExistence type="inferred from homology"/>
<comment type="similarity">
    <text evidence="12">Belongs to the LpxC family.</text>
</comment>
<keyword evidence="8 12" id="KW-0378">Hydrolase</keyword>
<evidence type="ECO:0000256" key="9">
    <source>
        <dbReference type="ARBA" id="ARBA00022833"/>
    </source>
</evidence>
<evidence type="ECO:0000256" key="8">
    <source>
        <dbReference type="ARBA" id="ARBA00022801"/>
    </source>
</evidence>
<evidence type="ECO:0000313" key="14">
    <source>
        <dbReference type="Proteomes" id="UP000238392"/>
    </source>
</evidence>
<protein>
    <recommendedName>
        <fullName evidence="4 12">UDP-3-O-acyl-N-acetylglucosamine deacetylase</fullName>
        <shortName evidence="12">UDP-3-O-acyl-GlcNAc deacetylase</shortName>
        <ecNumber evidence="4 12">3.5.1.108</ecNumber>
    </recommendedName>
    <alternativeName>
        <fullName evidence="12">UDP-3-O-[R-3-hydroxymyristoyl]-N-acetylglucosamine deacetylase</fullName>
    </alternativeName>
</protein>
<dbReference type="GO" id="GO:0103117">
    <property type="term" value="F:UDP-3-O-acyl-N-acetylglucosamine deacetylase activity"/>
    <property type="evidence" value="ECO:0007669"/>
    <property type="project" value="UniProtKB-UniRule"/>
</dbReference>
<organism evidence="13 14">
    <name type="scientific">Donghicola tyrosinivorans</name>
    <dbReference type="NCBI Taxonomy" id="1652492"/>
    <lineage>
        <taxon>Bacteria</taxon>
        <taxon>Pseudomonadati</taxon>
        <taxon>Pseudomonadota</taxon>
        <taxon>Alphaproteobacteria</taxon>
        <taxon>Rhodobacterales</taxon>
        <taxon>Roseobacteraceae</taxon>
        <taxon>Donghicola</taxon>
    </lineage>
</organism>
<dbReference type="HAMAP" id="MF_00388">
    <property type="entry name" value="LpxC"/>
    <property type="match status" value="1"/>
</dbReference>
<evidence type="ECO:0000256" key="3">
    <source>
        <dbReference type="ARBA" id="ARBA00005002"/>
    </source>
</evidence>
<comment type="function">
    <text evidence="2 12">Catalyzes the hydrolysis of UDP-3-O-myristoyl-N-acetylglucosamine to form UDP-3-O-myristoylglucosamine and acetate, the committed step in lipid A biosynthesis.</text>
</comment>
<keyword evidence="14" id="KW-1185">Reference proteome</keyword>
<comment type="caution">
    <text evidence="13">The sequence shown here is derived from an EMBL/GenBank/DDBJ whole genome shotgun (WGS) entry which is preliminary data.</text>
</comment>
<dbReference type="OrthoDB" id="9802746at2"/>
<feature type="active site" description="Proton donor" evidence="12">
    <location>
        <position position="262"/>
    </location>
</feature>
<evidence type="ECO:0000256" key="4">
    <source>
        <dbReference type="ARBA" id="ARBA00012745"/>
    </source>
</evidence>
<dbReference type="PANTHER" id="PTHR33694:SF1">
    <property type="entry name" value="UDP-3-O-ACYL-N-ACETYLGLUCOSAMINE DEACETYLASE 1, MITOCHONDRIAL-RELATED"/>
    <property type="match status" value="1"/>
</dbReference>
<dbReference type="GO" id="GO:0046872">
    <property type="term" value="F:metal ion binding"/>
    <property type="evidence" value="ECO:0007669"/>
    <property type="project" value="UniProtKB-KW"/>
</dbReference>
<accession>A0A2T0X505</accession>
<feature type="binding site" evidence="12">
    <location>
        <position position="239"/>
    </location>
    <ligand>
        <name>Zn(2+)</name>
        <dbReference type="ChEBI" id="CHEBI:29105"/>
    </ligand>
</feature>
<dbReference type="RefSeq" id="WP_106262309.1">
    <property type="nucleotide sequence ID" value="NZ_PVTQ01000001.1"/>
</dbReference>
<dbReference type="InterPro" id="IPR004463">
    <property type="entry name" value="UDP-acyl_GlcNac_deAcase"/>
</dbReference>
<evidence type="ECO:0000256" key="10">
    <source>
        <dbReference type="ARBA" id="ARBA00023098"/>
    </source>
</evidence>
<sequence>MQTTITKSVTFTGKGLHSGKPATLTIHPAPTGHGIVFRRIDLNGCNQLIPAHWDLAEHSPLCTKLVNDEGISISTVEHVMAALSGCGVHNALIDIDGPEVPILDGSAAPFVRGIMARGTTDQGAALMAIEVLKEVSVTRGDATATLSPADALHIDFAIDFVDPAIGKQSKSLHMANGTFVRELCDSRTFCRMSDVDFMRQNGLALGGTMENAVVVDGDAVLSPGGMRHDDEPVRHKMLDALGDLALAGQPILGRYTGYKAGHTLTNLLLHALFADPSAYRYVACSPEQVAHLPGTDLHQSDLAAVA</sequence>
<comment type="catalytic activity">
    <reaction evidence="11 12">
        <text>a UDP-3-O-[(3R)-3-hydroxyacyl]-N-acetyl-alpha-D-glucosamine + H2O = a UDP-3-O-[(3R)-3-hydroxyacyl]-alpha-D-glucosamine + acetate</text>
        <dbReference type="Rhea" id="RHEA:67816"/>
        <dbReference type="ChEBI" id="CHEBI:15377"/>
        <dbReference type="ChEBI" id="CHEBI:30089"/>
        <dbReference type="ChEBI" id="CHEBI:137740"/>
        <dbReference type="ChEBI" id="CHEBI:173225"/>
        <dbReference type="EC" id="3.5.1.108"/>
    </reaction>
</comment>
<evidence type="ECO:0000256" key="12">
    <source>
        <dbReference type="HAMAP-Rule" id="MF_00388"/>
    </source>
</evidence>
<keyword evidence="5 12" id="KW-0444">Lipid biosynthesis</keyword>
<dbReference type="NCBIfam" id="TIGR00325">
    <property type="entry name" value="lpxC"/>
    <property type="match status" value="1"/>
</dbReference>
<name>A0A2T0X505_9RHOB</name>
<reference evidence="13 14" key="1">
    <citation type="submission" date="2018-03" db="EMBL/GenBank/DDBJ databases">
        <title>Genomic Encyclopedia of Archaeal and Bacterial Type Strains, Phase II (KMG-II): from individual species to whole genera.</title>
        <authorList>
            <person name="Goeker M."/>
        </authorList>
    </citation>
    <scope>NUCLEOTIDE SEQUENCE [LARGE SCALE GENOMIC DNA]</scope>
    <source>
        <strain evidence="13 14">DSM 100212</strain>
    </source>
</reference>
<dbReference type="InterPro" id="IPR011334">
    <property type="entry name" value="UDP-acyl_GlcNac_deAcase_C"/>
</dbReference>